<comment type="caution">
    <text evidence="6">The sequence shown here is derived from an EMBL/GenBank/DDBJ whole genome shotgun (WGS) entry which is preliminary data.</text>
</comment>
<dbReference type="PROSITE" id="PS50042">
    <property type="entry name" value="CNMP_BINDING_3"/>
    <property type="match status" value="1"/>
</dbReference>
<dbReference type="InterPro" id="IPR000595">
    <property type="entry name" value="cNMP-bd_dom"/>
</dbReference>
<evidence type="ECO:0000256" key="3">
    <source>
        <dbReference type="ARBA" id="ARBA00038858"/>
    </source>
</evidence>
<evidence type="ECO:0000313" key="6">
    <source>
        <dbReference type="EMBL" id="RJP24200.1"/>
    </source>
</evidence>
<organism evidence="6 7">
    <name type="scientific">Abyssobacteria bacterium (strain SURF_5)</name>
    <dbReference type="NCBI Taxonomy" id="2093360"/>
    <lineage>
        <taxon>Bacteria</taxon>
        <taxon>Pseudomonadati</taxon>
        <taxon>Candidatus Hydrogenedentota</taxon>
        <taxon>Candidatus Abyssobacteria</taxon>
    </lineage>
</organism>
<dbReference type="Gene3D" id="3.40.50.2000">
    <property type="entry name" value="Glycogen Phosphorylase B"/>
    <property type="match status" value="2"/>
</dbReference>
<dbReference type="PANTHER" id="PTHR43174">
    <property type="entry name" value="UDP-N-ACETYLGLUCOSAMINE 2-EPIMERASE"/>
    <property type="match status" value="1"/>
</dbReference>
<protein>
    <recommendedName>
        <fullName evidence="3">UDP-N-acetylglucosamine 2-epimerase (non-hydrolyzing)</fullName>
        <ecNumber evidence="3">5.1.3.14</ecNumber>
    </recommendedName>
</protein>
<feature type="domain" description="Cyclic nucleotide-binding" evidence="5">
    <location>
        <begin position="132"/>
        <end position="205"/>
    </location>
</feature>
<name>A0A3A4P4B6_ABYX5</name>
<dbReference type="GO" id="GO:0008761">
    <property type="term" value="F:UDP-N-acetylglucosamine 2-epimerase activity"/>
    <property type="evidence" value="ECO:0007669"/>
    <property type="project" value="UniProtKB-EC"/>
</dbReference>
<gene>
    <name evidence="6" type="ORF">C4520_04740</name>
</gene>
<dbReference type="EMBL" id="QZKU01000039">
    <property type="protein sequence ID" value="RJP24200.1"/>
    <property type="molecule type" value="Genomic_DNA"/>
</dbReference>
<dbReference type="InterPro" id="IPR003331">
    <property type="entry name" value="UDP_GlcNAc_Epimerase_2_dom"/>
</dbReference>
<dbReference type="SUPFAM" id="SSF53756">
    <property type="entry name" value="UDP-Glycosyltransferase/glycogen phosphorylase"/>
    <property type="match status" value="1"/>
</dbReference>
<dbReference type="EC" id="5.1.3.14" evidence="3"/>
<evidence type="ECO:0000256" key="4">
    <source>
        <dbReference type="RuleBase" id="RU003513"/>
    </source>
</evidence>
<reference evidence="6 7" key="1">
    <citation type="journal article" date="2017" name="ISME J.">
        <title>Energy and carbon metabolisms in a deep terrestrial subsurface fluid microbial community.</title>
        <authorList>
            <person name="Momper L."/>
            <person name="Jungbluth S.P."/>
            <person name="Lee M.D."/>
            <person name="Amend J.P."/>
        </authorList>
    </citation>
    <scope>NUCLEOTIDE SEQUENCE [LARGE SCALE GENOMIC DNA]</scope>
    <source>
        <strain evidence="6">SURF_5</strain>
    </source>
</reference>
<keyword evidence="1 4" id="KW-0413">Isomerase</keyword>
<evidence type="ECO:0000313" key="7">
    <source>
        <dbReference type="Proteomes" id="UP000265882"/>
    </source>
</evidence>
<dbReference type="PANTHER" id="PTHR43174:SF2">
    <property type="entry name" value="UDP-N-ACETYLGLUCOSAMINE 2-EPIMERASE"/>
    <property type="match status" value="1"/>
</dbReference>
<sequence>MTANKSKLKTLIVLGTRPEAIKLAPVIREMRKRPWALPIVCVTGQHREMADQMLSVFAITPDINLDVMTRSQRLSSAAAKILIGMQKTLRQVAPHLVVVQGDTTTTFAASLAAFYEGVPVAHVEAGLRTQNRLEPFPEEINRRLADSLAELLFPATEENRRNLLKEGIEPDRIFVVGNTVVDALKHVIRYNRKKHFPELPRLSGRMIITVTAHRRESFGQPLENICKALLTVLEIDDRIEIVYPVHPNPNVTGPARKYLSRNERIHLLPPLDYLSFIELLRRSELILTDSGGIQEEAPTLKKPVLLMRNLTERPEGIHAGFVKIVGTDAKDIVAAARQVLQNPTLQSHLQSIPNPYGDGRSAQRIVSIIGQHQRQLLSRRPFILS</sequence>
<accession>A0A3A4P4B6</accession>
<comment type="similarity">
    <text evidence="2 4">Belongs to the UDP-N-acetylglucosamine 2-epimerase family.</text>
</comment>
<dbReference type="Pfam" id="PF02350">
    <property type="entry name" value="Epimerase_2"/>
    <property type="match status" value="1"/>
</dbReference>
<dbReference type="NCBIfam" id="TIGR00236">
    <property type="entry name" value="wecB"/>
    <property type="match status" value="1"/>
</dbReference>
<dbReference type="CDD" id="cd03786">
    <property type="entry name" value="GTB_UDP-GlcNAc_2-Epimerase"/>
    <property type="match status" value="1"/>
</dbReference>
<dbReference type="Proteomes" id="UP000265882">
    <property type="component" value="Unassembled WGS sequence"/>
</dbReference>
<dbReference type="AlphaFoldDB" id="A0A3A4P4B6"/>
<evidence type="ECO:0000259" key="5">
    <source>
        <dbReference type="PROSITE" id="PS50042"/>
    </source>
</evidence>
<evidence type="ECO:0000256" key="1">
    <source>
        <dbReference type="ARBA" id="ARBA00023235"/>
    </source>
</evidence>
<evidence type="ECO:0000256" key="2">
    <source>
        <dbReference type="ARBA" id="ARBA00038209"/>
    </source>
</evidence>
<dbReference type="InterPro" id="IPR029767">
    <property type="entry name" value="WecB-like"/>
</dbReference>
<proteinExistence type="inferred from homology"/>